<dbReference type="InterPro" id="IPR036388">
    <property type="entry name" value="WH-like_DNA-bd_sf"/>
</dbReference>
<dbReference type="InterPro" id="IPR036390">
    <property type="entry name" value="WH_DNA-bd_sf"/>
</dbReference>
<organism evidence="2 3">
    <name type="scientific">Fervidobacterium thailandense</name>
    <dbReference type="NCBI Taxonomy" id="1008305"/>
    <lineage>
        <taxon>Bacteria</taxon>
        <taxon>Thermotogati</taxon>
        <taxon>Thermotogota</taxon>
        <taxon>Thermotogae</taxon>
        <taxon>Thermotogales</taxon>
        <taxon>Fervidobacteriaceae</taxon>
        <taxon>Fervidobacterium</taxon>
    </lineage>
</organism>
<proteinExistence type="predicted"/>
<dbReference type="PANTHER" id="PTHR33169">
    <property type="entry name" value="PADR-FAMILY TRANSCRIPTIONAL REGULATOR"/>
    <property type="match status" value="1"/>
</dbReference>
<dbReference type="AlphaFoldDB" id="A0A1E3G4F2"/>
<dbReference type="EMBL" id="LWAF01000002">
    <property type="protein sequence ID" value="ODN31155.1"/>
    <property type="molecule type" value="Genomic_DNA"/>
</dbReference>
<gene>
    <name evidence="2" type="ORF">A4H02_02530</name>
</gene>
<protein>
    <submittedName>
        <fullName evidence="2">PadR family transcriptional regulator</fullName>
    </submittedName>
</protein>
<dbReference type="SUPFAM" id="SSF46785">
    <property type="entry name" value="Winged helix' DNA-binding domain"/>
    <property type="match status" value="1"/>
</dbReference>
<evidence type="ECO:0000313" key="2">
    <source>
        <dbReference type="EMBL" id="ODN31155.1"/>
    </source>
</evidence>
<dbReference type="InterPro" id="IPR005149">
    <property type="entry name" value="Tscrpt_reg_PadR_N"/>
</dbReference>
<dbReference type="OrthoDB" id="9808017at2"/>
<dbReference type="STRING" id="1008305.A4H02_02530"/>
<dbReference type="RefSeq" id="WP_069292576.1">
    <property type="nucleotide sequence ID" value="NZ_CP140110.1"/>
</dbReference>
<dbReference type="Proteomes" id="UP000094570">
    <property type="component" value="Unassembled WGS sequence"/>
</dbReference>
<dbReference type="PANTHER" id="PTHR33169:SF14">
    <property type="entry name" value="TRANSCRIPTIONAL REGULATOR RV3488"/>
    <property type="match status" value="1"/>
</dbReference>
<sequence>MRRKCGCRHGFAGGFHRCEETGFTTGDFLVAVLMKMLKERPMHGYELVERLSKIDYYPFPHDPSVVYGVLRKLEAHGLLTYTVEEGNGGLRKIYKLTPDGERFLEEMVGFIRRLKGYFEEFLRSERSELKQDV</sequence>
<dbReference type="InterPro" id="IPR052509">
    <property type="entry name" value="Metal_resp_DNA-bind_regulator"/>
</dbReference>
<comment type="caution">
    <text evidence="2">The sequence shown here is derived from an EMBL/GenBank/DDBJ whole genome shotgun (WGS) entry which is preliminary data.</text>
</comment>
<accession>A0A1E3G4F2</accession>
<feature type="domain" description="Transcription regulator PadR N-terminal" evidence="1">
    <location>
        <begin position="34"/>
        <end position="106"/>
    </location>
</feature>
<evidence type="ECO:0000313" key="3">
    <source>
        <dbReference type="Proteomes" id="UP000094570"/>
    </source>
</evidence>
<evidence type="ECO:0000259" key="1">
    <source>
        <dbReference type="Pfam" id="PF03551"/>
    </source>
</evidence>
<dbReference type="Gene3D" id="1.10.10.10">
    <property type="entry name" value="Winged helix-like DNA-binding domain superfamily/Winged helix DNA-binding domain"/>
    <property type="match status" value="1"/>
</dbReference>
<dbReference type="Pfam" id="PF03551">
    <property type="entry name" value="PadR"/>
    <property type="match status" value="1"/>
</dbReference>
<reference evidence="3" key="1">
    <citation type="submission" date="2016-04" db="EMBL/GenBank/DDBJ databases">
        <title>The genome sequence project of a novel Fervidobacterium isolate from a hot spring in Thailand.</title>
        <authorList>
            <person name="Gonzalez J.M."/>
            <person name="Cuecas A."/>
            <person name="Kanoksilapatham W."/>
        </authorList>
    </citation>
    <scope>NUCLEOTIDE SEQUENCE [LARGE SCALE GENOMIC DNA]</scope>
    <source>
        <strain evidence="3">FC2004</strain>
    </source>
</reference>
<keyword evidence="3" id="KW-1185">Reference proteome</keyword>
<name>A0A1E3G4F2_9BACT</name>